<name>A0A232FJE0_9HYME</name>
<accession>A0A232FJE0</accession>
<sequence length="41" mass="4458">MVVSIGIIAIIGHQKIHIGIVRCLINIVGVYMYGSVFAMAR</sequence>
<dbReference type="EMBL" id="NNAY01000134">
    <property type="protein sequence ID" value="OXU30660.1"/>
    <property type="molecule type" value="Genomic_DNA"/>
</dbReference>
<feature type="transmembrane region" description="Helical" evidence="1">
    <location>
        <begin position="20"/>
        <end position="40"/>
    </location>
</feature>
<evidence type="ECO:0000256" key="1">
    <source>
        <dbReference type="SAM" id="Phobius"/>
    </source>
</evidence>
<keyword evidence="1" id="KW-0472">Membrane</keyword>
<keyword evidence="1" id="KW-1133">Transmembrane helix</keyword>
<gene>
    <name evidence="2" type="ORF">TSAR_007304</name>
</gene>
<comment type="caution">
    <text evidence="2">The sequence shown here is derived from an EMBL/GenBank/DDBJ whole genome shotgun (WGS) entry which is preliminary data.</text>
</comment>
<keyword evidence="1" id="KW-0812">Transmembrane</keyword>
<keyword evidence="3" id="KW-1185">Reference proteome</keyword>
<reference evidence="2 3" key="1">
    <citation type="journal article" date="2017" name="Curr. Biol.">
        <title>The Evolution of Venom by Co-option of Single-Copy Genes.</title>
        <authorList>
            <person name="Martinson E.O."/>
            <person name="Mrinalini"/>
            <person name="Kelkar Y.D."/>
            <person name="Chang C.H."/>
            <person name="Werren J.H."/>
        </authorList>
    </citation>
    <scope>NUCLEOTIDE SEQUENCE [LARGE SCALE GENOMIC DNA]</scope>
    <source>
        <strain evidence="2 3">Alberta</strain>
        <tissue evidence="2">Whole body</tissue>
    </source>
</reference>
<proteinExistence type="predicted"/>
<dbReference type="Proteomes" id="UP000215335">
    <property type="component" value="Unassembled WGS sequence"/>
</dbReference>
<evidence type="ECO:0000313" key="3">
    <source>
        <dbReference type="Proteomes" id="UP000215335"/>
    </source>
</evidence>
<protein>
    <submittedName>
        <fullName evidence="2">Uncharacterized protein</fullName>
    </submittedName>
</protein>
<dbReference type="AlphaFoldDB" id="A0A232FJE0"/>
<organism evidence="2 3">
    <name type="scientific">Trichomalopsis sarcophagae</name>
    <dbReference type="NCBI Taxonomy" id="543379"/>
    <lineage>
        <taxon>Eukaryota</taxon>
        <taxon>Metazoa</taxon>
        <taxon>Ecdysozoa</taxon>
        <taxon>Arthropoda</taxon>
        <taxon>Hexapoda</taxon>
        <taxon>Insecta</taxon>
        <taxon>Pterygota</taxon>
        <taxon>Neoptera</taxon>
        <taxon>Endopterygota</taxon>
        <taxon>Hymenoptera</taxon>
        <taxon>Apocrita</taxon>
        <taxon>Proctotrupomorpha</taxon>
        <taxon>Chalcidoidea</taxon>
        <taxon>Pteromalidae</taxon>
        <taxon>Pteromalinae</taxon>
        <taxon>Trichomalopsis</taxon>
    </lineage>
</organism>
<evidence type="ECO:0000313" key="2">
    <source>
        <dbReference type="EMBL" id="OXU30660.1"/>
    </source>
</evidence>